<dbReference type="EMBL" id="JYDH01001523">
    <property type="protein sequence ID" value="KRY24677.1"/>
    <property type="molecule type" value="Genomic_DNA"/>
</dbReference>
<dbReference type="EMBL" id="JYDH01001195">
    <property type="protein sequence ID" value="KRY25084.1"/>
    <property type="molecule type" value="Genomic_DNA"/>
</dbReference>
<protein>
    <submittedName>
        <fullName evidence="2">Uncharacterized protein</fullName>
    </submittedName>
</protein>
<keyword evidence="3" id="KW-1185">Reference proteome</keyword>
<proteinExistence type="predicted"/>
<gene>
    <name evidence="1" type="ORF">T01_12437</name>
    <name evidence="2" type="ORF">T01_7925</name>
</gene>
<evidence type="ECO:0000313" key="3">
    <source>
        <dbReference type="Proteomes" id="UP000054776"/>
    </source>
</evidence>
<evidence type="ECO:0000313" key="1">
    <source>
        <dbReference type="EMBL" id="KRY24677.1"/>
    </source>
</evidence>
<sequence>MTYHVAQSKSNTIKTQLMTFLNAMSATPTTTVQQLLPVFTDNRLHLGIFKM</sequence>
<dbReference type="AlphaFoldDB" id="A0A0V1ALA3"/>
<comment type="caution">
    <text evidence="2">The sequence shown here is derived from an EMBL/GenBank/DDBJ whole genome shotgun (WGS) entry which is preliminary data.</text>
</comment>
<evidence type="ECO:0000313" key="2">
    <source>
        <dbReference type="EMBL" id="KRY25084.1"/>
    </source>
</evidence>
<organism evidence="2 3">
    <name type="scientific">Trichinella spiralis</name>
    <name type="common">Trichina worm</name>
    <dbReference type="NCBI Taxonomy" id="6334"/>
    <lineage>
        <taxon>Eukaryota</taxon>
        <taxon>Metazoa</taxon>
        <taxon>Ecdysozoa</taxon>
        <taxon>Nematoda</taxon>
        <taxon>Enoplea</taxon>
        <taxon>Dorylaimia</taxon>
        <taxon>Trichinellida</taxon>
        <taxon>Trichinellidae</taxon>
        <taxon>Trichinella</taxon>
    </lineage>
</organism>
<accession>A0A0V1ALA3</accession>
<dbReference type="InParanoid" id="A0A0V1ALA3"/>
<name>A0A0V1ALA3_TRISP</name>
<reference evidence="2 3" key="1">
    <citation type="submission" date="2015-01" db="EMBL/GenBank/DDBJ databases">
        <title>Evolution of Trichinella species and genotypes.</title>
        <authorList>
            <person name="Korhonen P.K."/>
            <person name="Edoardo P."/>
            <person name="Giuseppe L.R."/>
            <person name="Gasser R.B."/>
        </authorList>
    </citation>
    <scope>NUCLEOTIDE SEQUENCE [LARGE SCALE GENOMIC DNA]</scope>
    <source>
        <strain evidence="2">ISS3</strain>
    </source>
</reference>
<dbReference type="Proteomes" id="UP000054776">
    <property type="component" value="Unassembled WGS sequence"/>
</dbReference>